<comment type="caution">
    <text evidence="1">The sequence shown here is derived from an EMBL/GenBank/DDBJ whole genome shotgun (WGS) entry which is preliminary data.</text>
</comment>
<reference evidence="1" key="1">
    <citation type="submission" date="2022-04" db="EMBL/GenBank/DDBJ databases">
        <title>Genome of the entomopathogenic fungus Entomophthora muscae.</title>
        <authorList>
            <person name="Elya C."/>
            <person name="Lovett B.R."/>
            <person name="Lee E."/>
            <person name="Macias A.M."/>
            <person name="Hajek A.E."/>
            <person name="De Bivort B.L."/>
            <person name="Kasson M.T."/>
            <person name="De Fine Licht H.H."/>
            <person name="Stajich J.E."/>
        </authorList>
    </citation>
    <scope>NUCLEOTIDE SEQUENCE</scope>
    <source>
        <strain evidence="1">Berkeley</strain>
    </source>
</reference>
<gene>
    <name evidence="1" type="ORF">DSO57_1022849</name>
</gene>
<accession>A0ACC2S562</accession>
<protein>
    <submittedName>
        <fullName evidence="1">Uncharacterized protein</fullName>
    </submittedName>
</protein>
<evidence type="ECO:0000313" key="1">
    <source>
        <dbReference type="EMBL" id="KAJ9057431.1"/>
    </source>
</evidence>
<dbReference type="EMBL" id="QTSX02005796">
    <property type="protein sequence ID" value="KAJ9057431.1"/>
    <property type="molecule type" value="Genomic_DNA"/>
</dbReference>
<organism evidence="1 2">
    <name type="scientific">Entomophthora muscae</name>
    <dbReference type="NCBI Taxonomy" id="34485"/>
    <lineage>
        <taxon>Eukaryota</taxon>
        <taxon>Fungi</taxon>
        <taxon>Fungi incertae sedis</taxon>
        <taxon>Zoopagomycota</taxon>
        <taxon>Entomophthoromycotina</taxon>
        <taxon>Entomophthoromycetes</taxon>
        <taxon>Entomophthorales</taxon>
        <taxon>Entomophthoraceae</taxon>
        <taxon>Entomophthora</taxon>
    </lineage>
</organism>
<proteinExistence type="predicted"/>
<keyword evidence="2" id="KW-1185">Reference proteome</keyword>
<name>A0ACC2S562_9FUNG</name>
<sequence>MLSMYVMTAMGLVQILSGMTIWMHLNPKVWNQSQTLNKTLHRLPVSKDWESNSTLPIDKVVANLPGPKPLTTMQGSTSKTPVQDARNSPEVPIPDTGGLLGEMHEFSNESYSKLPQSPGRGTEPEEAPNT</sequence>
<evidence type="ECO:0000313" key="2">
    <source>
        <dbReference type="Proteomes" id="UP001165960"/>
    </source>
</evidence>
<dbReference type="Proteomes" id="UP001165960">
    <property type="component" value="Unassembled WGS sequence"/>
</dbReference>